<dbReference type="Proteomes" id="UP000234335">
    <property type="component" value="Unassembled WGS sequence"/>
</dbReference>
<dbReference type="RefSeq" id="WP_101539769.1">
    <property type="nucleotide sequence ID" value="NZ_PKGS01000001.1"/>
</dbReference>
<keyword evidence="1" id="KW-0472">Membrane</keyword>
<feature type="transmembrane region" description="Helical" evidence="1">
    <location>
        <begin position="116"/>
        <end position="148"/>
    </location>
</feature>
<dbReference type="EMBL" id="PKGS01000001">
    <property type="protein sequence ID" value="PKZ17610.1"/>
    <property type="molecule type" value="Genomic_DNA"/>
</dbReference>
<sequence>MGFRFRKSINLGKGFRINMSKSGQGFSWGGKGFRITRTANGNIRGSAYIPGTGIGYQKDFGNPHKKITGKKNTNTAGRSKTQSANAKTFDNDLTNIHSNDMKDVLAASDKNRINTYIAIGLIAIGILLAIINPFFVIISILGVIFWIYNKNNQTIRLDYEMSEDAEKELEVTNNLLEGIMESDQVWLVNEAEDLPESSGADMKIISRENISYFKGNDEIETNTETFTLDAGQIKLIFLPDSVFIKKGSKMSALSFNEMKIDLGKMTFLEDQNPPADATVLGKTYEHTNKDGSPDKRYKENPQIDLVEYGYLSLKKTPGFDIFIVFSDTVLDGE</sequence>
<evidence type="ECO:0000256" key="1">
    <source>
        <dbReference type="SAM" id="Phobius"/>
    </source>
</evidence>
<gene>
    <name evidence="3" type="ORF">CYJ34_02560</name>
</gene>
<keyword evidence="1" id="KW-1133">Transmembrane helix</keyword>
<evidence type="ECO:0000313" key="3">
    <source>
        <dbReference type="EMBL" id="PKZ17610.1"/>
    </source>
</evidence>
<accession>A0A2I1MBW4</accession>
<keyword evidence="4" id="KW-1185">Reference proteome</keyword>
<reference evidence="3 4" key="1">
    <citation type="submission" date="2017-12" db="EMBL/GenBank/DDBJ databases">
        <title>Phylogenetic diversity of female urinary microbiome.</title>
        <authorList>
            <person name="Thomas-White K."/>
            <person name="Wolfe A.J."/>
        </authorList>
    </citation>
    <scope>NUCLEOTIDE SEQUENCE [LARGE SCALE GENOMIC DNA]</scope>
    <source>
        <strain evidence="3 4">UMB0119</strain>
    </source>
</reference>
<keyword evidence="1" id="KW-0812">Transmembrane</keyword>
<evidence type="ECO:0000259" key="2">
    <source>
        <dbReference type="Pfam" id="PF14020"/>
    </source>
</evidence>
<comment type="caution">
    <text evidence="3">The sequence shown here is derived from an EMBL/GenBank/DDBJ whole genome shotgun (WGS) entry which is preliminary data.</text>
</comment>
<dbReference type="AlphaFoldDB" id="A0A2I1MBW4"/>
<name>A0A2I1MBW4_9FIRM</name>
<dbReference type="InterPro" id="IPR025330">
    <property type="entry name" value="DUF4236"/>
</dbReference>
<proteinExistence type="predicted"/>
<feature type="domain" description="DUF4236" evidence="2">
    <location>
        <begin position="3"/>
        <end position="56"/>
    </location>
</feature>
<protein>
    <submittedName>
        <fullName evidence="3">DUF4236 domain-containing protein</fullName>
    </submittedName>
</protein>
<dbReference type="Pfam" id="PF14020">
    <property type="entry name" value="DUF4236"/>
    <property type="match status" value="1"/>
</dbReference>
<evidence type="ECO:0000313" key="4">
    <source>
        <dbReference type="Proteomes" id="UP000234335"/>
    </source>
</evidence>
<organism evidence="3 4">
    <name type="scientific">Anaerococcus octavius</name>
    <dbReference type="NCBI Taxonomy" id="54007"/>
    <lineage>
        <taxon>Bacteria</taxon>
        <taxon>Bacillati</taxon>
        <taxon>Bacillota</taxon>
        <taxon>Tissierellia</taxon>
        <taxon>Tissierellales</taxon>
        <taxon>Peptoniphilaceae</taxon>
        <taxon>Anaerococcus</taxon>
    </lineage>
</organism>